<reference evidence="2 3" key="1">
    <citation type="submission" date="2021-06" db="EMBL/GenBank/DDBJ databases">
        <authorList>
            <person name="Sun Q."/>
            <person name="Li D."/>
        </authorList>
    </citation>
    <scope>NUCLEOTIDE SEQUENCE [LARGE SCALE GENOMIC DNA]</scope>
    <source>
        <strain evidence="2 3">MSJ-1</strain>
    </source>
</reference>
<name>A0ABS6FIA8_9FIRM</name>
<gene>
    <name evidence="2" type="ORF">KQI68_08685</name>
</gene>
<proteinExistence type="predicted"/>
<feature type="compositionally biased region" description="Basic and acidic residues" evidence="1">
    <location>
        <begin position="34"/>
        <end position="43"/>
    </location>
</feature>
<sequence>MVGDSPFKIKKNSSYKEKLKREKQNNSKGQPPKESFKEGDTHRAHGRPFIRMKLNSNNSTARRS</sequence>
<dbReference type="EMBL" id="JAHLQO010000005">
    <property type="protein sequence ID" value="MBU5669908.1"/>
    <property type="molecule type" value="Genomic_DNA"/>
</dbReference>
<keyword evidence="3" id="KW-1185">Reference proteome</keyword>
<evidence type="ECO:0000313" key="2">
    <source>
        <dbReference type="EMBL" id="MBU5669908.1"/>
    </source>
</evidence>
<dbReference type="Proteomes" id="UP000783742">
    <property type="component" value="Unassembled WGS sequence"/>
</dbReference>
<feature type="region of interest" description="Disordered" evidence="1">
    <location>
        <begin position="1"/>
        <end position="64"/>
    </location>
</feature>
<dbReference type="RefSeq" id="WP_216549740.1">
    <property type="nucleotide sequence ID" value="NZ_JAHLQO010000005.1"/>
</dbReference>
<feature type="compositionally biased region" description="Basic and acidic residues" evidence="1">
    <location>
        <begin position="14"/>
        <end position="25"/>
    </location>
</feature>
<organism evidence="2 3">
    <name type="scientific">Peptoniphilus ovalis</name>
    <dbReference type="NCBI Taxonomy" id="2841503"/>
    <lineage>
        <taxon>Bacteria</taxon>
        <taxon>Bacillati</taxon>
        <taxon>Bacillota</taxon>
        <taxon>Tissierellia</taxon>
        <taxon>Tissierellales</taxon>
        <taxon>Peptoniphilaceae</taxon>
        <taxon>Peptoniphilus</taxon>
    </lineage>
</organism>
<accession>A0ABS6FIA8</accession>
<comment type="caution">
    <text evidence="2">The sequence shown here is derived from an EMBL/GenBank/DDBJ whole genome shotgun (WGS) entry which is preliminary data.</text>
</comment>
<evidence type="ECO:0000313" key="3">
    <source>
        <dbReference type="Proteomes" id="UP000783742"/>
    </source>
</evidence>
<evidence type="ECO:0000256" key="1">
    <source>
        <dbReference type="SAM" id="MobiDB-lite"/>
    </source>
</evidence>
<feature type="compositionally biased region" description="Polar residues" evidence="1">
    <location>
        <begin position="54"/>
        <end position="64"/>
    </location>
</feature>
<protein>
    <submittedName>
        <fullName evidence="2">Uncharacterized protein</fullName>
    </submittedName>
</protein>